<dbReference type="AlphaFoldDB" id="A0AAE1C2H9"/>
<gene>
    <name evidence="1" type="ORF">LTR78_004618</name>
</gene>
<dbReference type="Proteomes" id="UP001274830">
    <property type="component" value="Unassembled WGS sequence"/>
</dbReference>
<sequence>MPARFGYDKSADYAVTALSNALQYNRLSSADVRVARAAFENYDNAVRRLRADLSCSDHRGVTDGTFICIAALSIYEMVMQENDPHWQDRLRSHWTGVNAVLRARRQSPHMSNVARGIVYSLVIDLTEDSMARGRPSDHLLYIDPPERLLARSANSLSLSKVTYQLIAQFPSLLNGLRAARYGYRENHEELDAVFRLAERLVNMSDDACESAILHATTVQKSTVDSKIVPFELVFKIPEDVVVAINYWLIRMATINGYLKLVQTHPHLAHNQEAINRSMAEKERYYTNMMMVWHQATLLGPFTLVRVGTGLLQNWQHLRRTRTWRGLRSIEVVAWVLSKLNKKSLAGSSAVLGPAEYDILADYIVGGPLEALEAANLKDFFLWVDRKA</sequence>
<name>A0AAE1C2H9_9PEZI</name>
<organism evidence="1 2">
    <name type="scientific">Recurvomyces mirabilis</name>
    <dbReference type="NCBI Taxonomy" id="574656"/>
    <lineage>
        <taxon>Eukaryota</taxon>
        <taxon>Fungi</taxon>
        <taxon>Dikarya</taxon>
        <taxon>Ascomycota</taxon>
        <taxon>Pezizomycotina</taxon>
        <taxon>Dothideomycetes</taxon>
        <taxon>Dothideomycetidae</taxon>
        <taxon>Mycosphaerellales</taxon>
        <taxon>Teratosphaeriaceae</taxon>
        <taxon>Recurvomyces</taxon>
    </lineage>
</organism>
<protein>
    <submittedName>
        <fullName evidence="1">Uncharacterized protein</fullName>
    </submittedName>
</protein>
<keyword evidence="2" id="KW-1185">Reference proteome</keyword>
<reference evidence="1" key="1">
    <citation type="submission" date="2023-07" db="EMBL/GenBank/DDBJ databases">
        <title>Black Yeasts Isolated from many extreme environments.</title>
        <authorList>
            <person name="Coleine C."/>
            <person name="Stajich J.E."/>
            <person name="Selbmann L."/>
        </authorList>
    </citation>
    <scope>NUCLEOTIDE SEQUENCE</scope>
    <source>
        <strain evidence="1">CCFEE 5485</strain>
    </source>
</reference>
<comment type="caution">
    <text evidence="1">The sequence shown here is derived from an EMBL/GenBank/DDBJ whole genome shotgun (WGS) entry which is preliminary data.</text>
</comment>
<evidence type="ECO:0000313" key="1">
    <source>
        <dbReference type="EMBL" id="KAK3675535.1"/>
    </source>
</evidence>
<evidence type="ECO:0000313" key="2">
    <source>
        <dbReference type="Proteomes" id="UP001274830"/>
    </source>
</evidence>
<accession>A0AAE1C2H9</accession>
<dbReference type="EMBL" id="JAUTXT010000014">
    <property type="protein sequence ID" value="KAK3675535.1"/>
    <property type="molecule type" value="Genomic_DNA"/>
</dbReference>
<proteinExistence type="predicted"/>